<dbReference type="Proteomes" id="UP001630127">
    <property type="component" value="Unassembled WGS sequence"/>
</dbReference>
<name>A0ABD3AV64_9GENT</name>
<dbReference type="EMBL" id="JBJUIK010000002">
    <property type="protein sequence ID" value="KAL3535109.1"/>
    <property type="molecule type" value="Genomic_DNA"/>
</dbReference>
<gene>
    <name evidence="1" type="ORF">ACH5RR_003570</name>
</gene>
<sequence length="178" mass="20312">MLLTYYEAWKHSFYRKCATLDGPESNDNTISGLNQFELVARNVGKPSNVTPFSNMEKRLPVMPTMHVLAQPVLCAPTMPFIFSVTSIASEQHLKTDLGIGEKIQQQILGTSFERLLEYSDRFAKLFRVVELDAFDPSPLHTRVENLMTHISKYHELHNNFSEKLIETALSTRLAAIQR</sequence>
<dbReference type="AlphaFoldDB" id="A0ABD3AV64"/>
<protein>
    <submittedName>
        <fullName evidence="1">Uncharacterized protein</fullName>
    </submittedName>
</protein>
<evidence type="ECO:0000313" key="1">
    <source>
        <dbReference type="EMBL" id="KAL3535109.1"/>
    </source>
</evidence>
<keyword evidence="2" id="KW-1185">Reference proteome</keyword>
<proteinExistence type="predicted"/>
<reference evidence="1 2" key="1">
    <citation type="submission" date="2024-11" db="EMBL/GenBank/DDBJ databases">
        <title>A near-complete genome assembly of Cinchona calisaya.</title>
        <authorList>
            <person name="Lian D.C."/>
            <person name="Zhao X.W."/>
            <person name="Wei L."/>
        </authorList>
    </citation>
    <scope>NUCLEOTIDE SEQUENCE [LARGE SCALE GENOMIC DNA]</scope>
    <source>
        <tissue evidence="1">Nenye</tissue>
    </source>
</reference>
<comment type="caution">
    <text evidence="1">The sequence shown here is derived from an EMBL/GenBank/DDBJ whole genome shotgun (WGS) entry which is preliminary data.</text>
</comment>
<organism evidence="1 2">
    <name type="scientific">Cinchona calisaya</name>
    <dbReference type="NCBI Taxonomy" id="153742"/>
    <lineage>
        <taxon>Eukaryota</taxon>
        <taxon>Viridiplantae</taxon>
        <taxon>Streptophyta</taxon>
        <taxon>Embryophyta</taxon>
        <taxon>Tracheophyta</taxon>
        <taxon>Spermatophyta</taxon>
        <taxon>Magnoliopsida</taxon>
        <taxon>eudicotyledons</taxon>
        <taxon>Gunneridae</taxon>
        <taxon>Pentapetalae</taxon>
        <taxon>asterids</taxon>
        <taxon>lamiids</taxon>
        <taxon>Gentianales</taxon>
        <taxon>Rubiaceae</taxon>
        <taxon>Cinchonoideae</taxon>
        <taxon>Cinchoneae</taxon>
        <taxon>Cinchona</taxon>
    </lineage>
</organism>
<accession>A0ABD3AV64</accession>
<evidence type="ECO:0000313" key="2">
    <source>
        <dbReference type="Proteomes" id="UP001630127"/>
    </source>
</evidence>